<sequence length="40" mass="4493">MRGTLKRSIIARIPPHQGAICLKATEFYAARVFLEFGTTQ</sequence>
<accession>D8JR09</accession>
<evidence type="ECO:0000313" key="1">
    <source>
        <dbReference type="EMBL" id="ADJ23994.1"/>
    </source>
</evidence>
<dbReference type="Proteomes" id="UP000002033">
    <property type="component" value="Chromosome"/>
</dbReference>
<dbReference type="AlphaFoldDB" id="D8JR09"/>
<dbReference type="STRING" id="582899.Hden_2196"/>
<dbReference type="EMBL" id="CP002083">
    <property type="protein sequence ID" value="ADJ23994.1"/>
    <property type="molecule type" value="Genomic_DNA"/>
</dbReference>
<dbReference type="HOGENOM" id="CLU_3290864_0_0_5"/>
<proteinExistence type="predicted"/>
<keyword evidence="2" id="KW-1185">Reference proteome</keyword>
<evidence type="ECO:0000313" key="2">
    <source>
        <dbReference type="Proteomes" id="UP000002033"/>
    </source>
</evidence>
<reference evidence="2" key="1">
    <citation type="journal article" date="2011" name="J. Bacteriol.">
        <title>Genome sequences of eight morphologically diverse alphaproteobacteria.</title>
        <authorList>
            <consortium name="US DOE Joint Genome Institute"/>
            <person name="Brown P.J."/>
            <person name="Kysela D.T."/>
            <person name="Buechlein A."/>
            <person name="Hemmerich C."/>
            <person name="Brun Y.V."/>
        </authorList>
    </citation>
    <scope>NUCLEOTIDE SEQUENCE [LARGE SCALE GENOMIC DNA]</scope>
    <source>
        <strain evidence="2">ATCC 51888 / DSM 1869 / NCIB 11706 / TK 0415</strain>
    </source>
</reference>
<name>D8JR09_HYPDA</name>
<gene>
    <name evidence="1" type="ordered locus">Hden_2196</name>
</gene>
<protein>
    <submittedName>
        <fullName evidence="1">Uncharacterized protein</fullName>
    </submittedName>
</protein>
<organism evidence="1 2">
    <name type="scientific">Hyphomicrobium denitrificans (strain ATCC 51888 / DSM 1869 / NCIMB 11706 / TK 0415)</name>
    <dbReference type="NCBI Taxonomy" id="582899"/>
    <lineage>
        <taxon>Bacteria</taxon>
        <taxon>Pseudomonadati</taxon>
        <taxon>Pseudomonadota</taxon>
        <taxon>Alphaproteobacteria</taxon>
        <taxon>Hyphomicrobiales</taxon>
        <taxon>Hyphomicrobiaceae</taxon>
        <taxon>Hyphomicrobium</taxon>
    </lineage>
</organism>
<dbReference type="KEGG" id="hdn:Hden_2196"/>